<dbReference type="InterPro" id="IPR038292">
    <property type="entry name" value="YmfJ/YflH_sf"/>
</dbReference>
<keyword evidence="2" id="KW-1185">Reference proteome</keyword>
<dbReference type="Gene3D" id="1.10.760.20">
    <property type="entry name" value="Protein of unknown function DUF3243"/>
    <property type="match status" value="1"/>
</dbReference>
<proteinExistence type="predicted"/>
<evidence type="ECO:0000313" key="1">
    <source>
        <dbReference type="EMBL" id="MFC7150036.1"/>
    </source>
</evidence>
<dbReference type="Proteomes" id="UP001596378">
    <property type="component" value="Unassembled WGS sequence"/>
</dbReference>
<evidence type="ECO:0000313" key="2">
    <source>
        <dbReference type="Proteomes" id="UP001596378"/>
    </source>
</evidence>
<organism evidence="1 2">
    <name type="scientific">Cohnella cellulosilytica</name>
    <dbReference type="NCBI Taxonomy" id="986710"/>
    <lineage>
        <taxon>Bacteria</taxon>
        <taxon>Bacillati</taxon>
        <taxon>Bacillota</taxon>
        <taxon>Bacilli</taxon>
        <taxon>Bacillales</taxon>
        <taxon>Paenibacillaceae</taxon>
        <taxon>Cohnella</taxon>
    </lineage>
</organism>
<dbReference type="RefSeq" id="WP_378046237.1">
    <property type="nucleotide sequence ID" value="NZ_JBHMDN010000010.1"/>
</dbReference>
<gene>
    <name evidence="1" type="ORF">ACFQMJ_16035</name>
</gene>
<dbReference type="Pfam" id="PF11588">
    <property type="entry name" value="DUF3243"/>
    <property type="match status" value="1"/>
</dbReference>
<comment type="caution">
    <text evidence="1">The sequence shown here is derived from an EMBL/GenBank/DDBJ whole genome shotgun (WGS) entry which is preliminary data.</text>
</comment>
<sequence>MSEHNHVVDKDGDIAPDQVGDAIARIEPAERDRILSNFERFKGYLHKRIRMAESIGMNEEQMAIIAQEVAGYLASHEEPRNSEELLLQELWKAGTEEQRHALAHMLVRLAQESRTH</sequence>
<reference evidence="2" key="1">
    <citation type="journal article" date="2019" name="Int. J. Syst. Evol. Microbiol.">
        <title>The Global Catalogue of Microorganisms (GCM) 10K type strain sequencing project: providing services to taxonomists for standard genome sequencing and annotation.</title>
        <authorList>
            <consortium name="The Broad Institute Genomics Platform"/>
            <consortium name="The Broad Institute Genome Sequencing Center for Infectious Disease"/>
            <person name="Wu L."/>
            <person name="Ma J."/>
        </authorList>
    </citation>
    <scope>NUCLEOTIDE SEQUENCE [LARGE SCALE GENOMIC DNA]</scope>
    <source>
        <strain evidence="2">KCTC 12907</strain>
    </source>
</reference>
<accession>A0ABW2F9X8</accession>
<dbReference type="InterPro" id="IPR021637">
    <property type="entry name" value="DUF3243"/>
</dbReference>
<dbReference type="EMBL" id="JBHTAI010000009">
    <property type="protein sequence ID" value="MFC7150036.1"/>
    <property type="molecule type" value="Genomic_DNA"/>
</dbReference>
<protein>
    <submittedName>
        <fullName evidence="1">DUF3243 domain-containing protein</fullName>
    </submittedName>
</protein>
<name>A0ABW2F9X8_9BACL</name>